<feature type="region of interest" description="Disordered" evidence="1">
    <location>
        <begin position="224"/>
        <end position="263"/>
    </location>
</feature>
<protein>
    <submittedName>
        <fullName evidence="2">Uncharacterized protein</fullName>
    </submittedName>
</protein>
<evidence type="ECO:0000313" key="2">
    <source>
        <dbReference type="EMBL" id="TNV81296.1"/>
    </source>
</evidence>
<sequence length="638" mass="72894">MNETTEAHLERGADLNEQLFSSFDNKINESLEDQMSLDFQTPDGDYYRLQNRQLICYNQDLPIDYESQLNIEEDNNMFDCTDSILHSSCAGQQSFFEQLAMERELMVIDHSRLQHLQNPSMKNTLTIKPKLRLRSKIRGSISAQEDQERDFYRDQMSRLLDQRQTHPDFKPSGYLKDQHRFEKCLQQRHALGDEDSGDEVNSFKSDHGEPQLYGNAEYMQLGNARSLRRSVVGKKRQSRDHSKNMRSQSVKRKESINQSSASALVNVSGELKIQPIRHKRIKIKRVQDKIGRQKTKDNYSEVRKASKTPPRPASQAVTQKTFLRDRKGFNRCEIEPSQDQQVEVNPLIVMKKSAQGFYKRAGTAGTAYNSRNVLNGGFRSAMSQTNRRLLLNIANNTTTAQSRNQDQQPIINPLKSSVAAQQPYALEGNTSQNEISMYQKFTNNDKVRRYYKGCTQKIEQLALDQSGNSIENFLSKLKPNKAEDSNAYLPYLTAQQNKTEMTQYHGKHSLSRTFMSSNFNSDAQFSKISPPTATSTHCESKLVRPQQAGRNQRGNITTAAIEHSYGVIGGNNKSSSKTKQNRSQQRLNQKNSIGVASKIRNFEAPYQIESQETSIRVSHQIPVLRQNASIQTIDRLKV</sequence>
<feature type="compositionally biased region" description="Polar residues" evidence="1">
    <location>
        <begin position="571"/>
        <end position="593"/>
    </location>
</feature>
<accession>A0A8J8NW52</accession>
<organism evidence="2 3">
    <name type="scientific">Halteria grandinella</name>
    <dbReference type="NCBI Taxonomy" id="5974"/>
    <lineage>
        <taxon>Eukaryota</taxon>
        <taxon>Sar</taxon>
        <taxon>Alveolata</taxon>
        <taxon>Ciliophora</taxon>
        <taxon>Intramacronucleata</taxon>
        <taxon>Spirotrichea</taxon>
        <taxon>Stichotrichia</taxon>
        <taxon>Sporadotrichida</taxon>
        <taxon>Halteriidae</taxon>
        <taxon>Halteria</taxon>
    </lineage>
</organism>
<reference evidence="2" key="1">
    <citation type="submission" date="2019-06" db="EMBL/GenBank/DDBJ databases">
        <authorList>
            <person name="Zheng W."/>
        </authorList>
    </citation>
    <scope>NUCLEOTIDE SEQUENCE</scope>
    <source>
        <strain evidence="2">QDHG01</strain>
    </source>
</reference>
<evidence type="ECO:0000256" key="1">
    <source>
        <dbReference type="SAM" id="MobiDB-lite"/>
    </source>
</evidence>
<proteinExistence type="predicted"/>
<dbReference type="AlphaFoldDB" id="A0A8J8NW52"/>
<keyword evidence="3" id="KW-1185">Reference proteome</keyword>
<gene>
    <name evidence="2" type="ORF">FGO68_gene7331</name>
</gene>
<comment type="caution">
    <text evidence="2">The sequence shown here is derived from an EMBL/GenBank/DDBJ whole genome shotgun (WGS) entry which is preliminary data.</text>
</comment>
<dbReference type="Proteomes" id="UP000785679">
    <property type="component" value="Unassembled WGS sequence"/>
</dbReference>
<feature type="compositionally biased region" description="Basic residues" evidence="1">
    <location>
        <begin position="226"/>
        <end position="238"/>
    </location>
</feature>
<feature type="region of interest" description="Disordered" evidence="1">
    <location>
        <begin position="566"/>
        <end position="593"/>
    </location>
</feature>
<dbReference type="EMBL" id="RRYP01006324">
    <property type="protein sequence ID" value="TNV81296.1"/>
    <property type="molecule type" value="Genomic_DNA"/>
</dbReference>
<name>A0A8J8NW52_HALGN</name>
<evidence type="ECO:0000313" key="3">
    <source>
        <dbReference type="Proteomes" id="UP000785679"/>
    </source>
</evidence>
<feature type="compositionally biased region" description="Polar residues" evidence="1">
    <location>
        <begin position="526"/>
        <end position="537"/>
    </location>
</feature>
<feature type="region of interest" description="Disordered" evidence="1">
    <location>
        <begin position="288"/>
        <end position="322"/>
    </location>
</feature>
<feature type="compositionally biased region" description="Basic and acidic residues" evidence="1">
    <location>
        <begin position="288"/>
        <end position="304"/>
    </location>
</feature>
<feature type="region of interest" description="Disordered" evidence="1">
    <location>
        <begin position="526"/>
        <end position="553"/>
    </location>
</feature>